<organism evidence="2 3">
    <name type="scientific">Micromonas commoda (strain RCC299 / NOUM17 / CCMP2709)</name>
    <name type="common">Picoplanktonic green alga</name>
    <dbReference type="NCBI Taxonomy" id="296587"/>
    <lineage>
        <taxon>Eukaryota</taxon>
        <taxon>Viridiplantae</taxon>
        <taxon>Chlorophyta</taxon>
        <taxon>Mamiellophyceae</taxon>
        <taxon>Mamiellales</taxon>
        <taxon>Mamiellaceae</taxon>
        <taxon>Micromonas</taxon>
    </lineage>
</organism>
<dbReference type="InterPro" id="IPR011990">
    <property type="entry name" value="TPR-like_helical_dom_sf"/>
</dbReference>
<dbReference type="SUPFAM" id="SSF48452">
    <property type="entry name" value="TPR-like"/>
    <property type="match status" value="1"/>
</dbReference>
<gene>
    <name evidence="2" type="ORF">MICPUN_57260</name>
</gene>
<dbReference type="Gene3D" id="1.25.40.10">
    <property type="entry name" value="Tetratricopeptide repeat domain"/>
    <property type="match status" value="1"/>
</dbReference>
<dbReference type="RefSeq" id="XP_002500664.1">
    <property type="nucleotide sequence ID" value="XM_002500618.1"/>
</dbReference>
<name>C1E2J0_MICCC</name>
<reference evidence="2 3" key="1">
    <citation type="journal article" date="2009" name="Science">
        <title>Green evolution and dynamic adaptations revealed by genomes of the marine picoeukaryotes Micromonas.</title>
        <authorList>
            <person name="Worden A.Z."/>
            <person name="Lee J.H."/>
            <person name="Mock T."/>
            <person name="Rouze P."/>
            <person name="Simmons M.P."/>
            <person name="Aerts A.L."/>
            <person name="Allen A.E."/>
            <person name="Cuvelier M.L."/>
            <person name="Derelle E."/>
            <person name="Everett M.V."/>
            <person name="Foulon E."/>
            <person name="Grimwood J."/>
            <person name="Gundlach H."/>
            <person name="Henrissat B."/>
            <person name="Napoli C."/>
            <person name="McDonald S.M."/>
            <person name="Parker M.S."/>
            <person name="Rombauts S."/>
            <person name="Salamov A."/>
            <person name="Von Dassow P."/>
            <person name="Badger J.H."/>
            <person name="Coutinho P.M."/>
            <person name="Demir E."/>
            <person name="Dubchak I."/>
            <person name="Gentemann C."/>
            <person name="Eikrem W."/>
            <person name="Gready J.E."/>
            <person name="John U."/>
            <person name="Lanier W."/>
            <person name="Lindquist E.A."/>
            <person name="Lucas S."/>
            <person name="Mayer K.F."/>
            <person name="Moreau H."/>
            <person name="Not F."/>
            <person name="Otillar R."/>
            <person name="Panaud O."/>
            <person name="Pangilinan J."/>
            <person name="Paulsen I."/>
            <person name="Piegu B."/>
            <person name="Poliakov A."/>
            <person name="Robbens S."/>
            <person name="Schmutz J."/>
            <person name="Toulza E."/>
            <person name="Wyss T."/>
            <person name="Zelensky A."/>
            <person name="Zhou K."/>
            <person name="Armbrust E.V."/>
            <person name="Bhattacharya D."/>
            <person name="Goodenough U.W."/>
            <person name="Van de Peer Y."/>
            <person name="Grigoriev I.V."/>
        </authorList>
    </citation>
    <scope>NUCLEOTIDE SEQUENCE [LARGE SCALE GENOMIC DNA]</scope>
    <source>
        <strain evidence="3">RCC299 / NOUM17</strain>
    </source>
</reference>
<evidence type="ECO:0000313" key="3">
    <source>
        <dbReference type="Proteomes" id="UP000002009"/>
    </source>
</evidence>
<proteinExistence type="predicted"/>
<feature type="region of interest" description="Disordered" evidence="1">
    <location>
        <begin position="1"/>
        <end position="46"/>
    </location>
</feature>
<evidence type="ECO:0008006" key="4">
    <source>
        <dbReference type="Google" id="ProtNLM"/>
    </source>
</evidence>
<dbReference type="InParanoid" id="C1E2J0"/>
<keyword evidence="3" id="KW-1185">Reference proteome</keyword>
<accession>C1E2J0</accession>
<protein>
    <recommendedName>
        <fullName evidence="4">Tetratricopeptide repeat protein</fullName>
    </recommendedName>
</protein>
<evidence type="ECO:0000256" key="1">
    <source>
        <dbReference type="SAM" id="MobiDB-lite"/>
    </source>
</evidence>
<feature type="compositionally biased region" description="Basic and acidic residues" evidence="1">
    <location>
        <begin position="29"/>
        <end position="42"/>
    </location>
</feature>
<dbReference type="Pfam" id="PF13424">
    <property type="entry name" value="TPR_12"/>
    <property type="match status" value="1"/>
</dbReference>
<dbReference type="Proteomes" id="UP000002009">
    <property type="component" value="Chromosome 3"/>
</dbReference>
<dbReference type="AlphaFoldDB" id="C1E2J0"/>
<dbReference type="KEGG" id="mis:MICPUN_57260"/>
<dbReference type="EMBL" id="CP001324">
    <property type="protein sequence ID" value="ACO61922.1"/>
    <property type="molecule type" value="Genomic_DNA"/>
</dbReference>
<sequence>METITKRGQSIPRRDREPGDGAQDPFGRPAEKPYERRFRAEDPPLPSYWESGTRFMELGATARADGDDAEAARVFQLAADTLGKNHPRYADAIEALAETRAAQGMLEDALALGQEALAMLRVSKGENNPRVAEALLKVSAAHEALGDTRAALDTAAEATNVAAMSGRSSRLYVRALERAVSLGPNDERVDAERTQRRILVDAMVPRPPVNGYPGVAD</sequence>
<dbReference type="OrthoDB" id="771227at2759"/>
<dbReference type="GeneID" id="8242285"/>
<evidence type="ECO:0000313" key="2">
    <source>
        <dbReference type="EMBL" id="ACO61922.1"/>
    </source>
</evidence>